<evidence type="ECO:0000256" key="1">
    <source>
        <dbReference type="ARBA" id="ARBA00022679"/>
    </source>
</evidence>
<dbReference type="AlphaFoldDB" id="A0A1N7CK03"/>
<evidence type="ECO:0000313" key="3">
    <source>
        <dbReference type="Proteomes" id="UP000185936"/>
    </source>
</evidence>
<proteinExistence type="predicted"/>
<protein>
    <submittedName>
        <fullName evidence="2">Glycosyl transferases group 1</fullName>
    </submittedName>
</protein>
<dbReference type="Proteomes" id="UP000185936">
    <property type="component" value="Unassembled WGS sequence"/>
</dbReference>
<dbReference type="Gene3D" id="3.40.50.2000">
    <property type="entry name" value="Glycogen Phosphorylase B"/>
    <property type="match status" value="1"/>
</dbReference>
<name>A0A1N7CK03_9EURY</name>
<dbReference type="STRING" id="308853.SAMN05421752_101413"/>
<accession>A0A1N7CK03</accession>
<evidence type="ECO:0000313" key="2">
    <source>
        <dbReference type="EMBL" id="SIR63946.1"/>
    </source>
</evidence>
<dbReference type="EMBL" id="FTNR01000001">
    <property type="protein sequence ID" value="SIR63946.1"/>
    <property type="molecule type" value="Genomic_DNA"/>
</dbReference>
<gene>
    <name evidence="2" type="ORF">SAMN05421752_101413</name>
</gene>
<reference evidence="3" key="1">
    <citation type="submission" date="2017-01" db="EMBL/GenBank/DDBJ databases">
        <authorList>
            <person name="Varghese N."/>
            <person name="Submissions S."/>
        </authorList>
    </citation>
    <scope>NUCLEOTIDE SEQUENCE [LARGE SCALE GENOMIC DNA]</scope>
    <source>
        <strain evidence="3">type strain: HArc-</strain>
    </source>
</reference>
<dbReference type="PANTHER" id="PTHR46401:SF2">
    <property type="entry name" value="GLYCOSYLTRANSFERASE WBBK-RELATED"/>
    <property type="match status" value="1"/>
</dbReference>
<keyword evidence="1 2" id="KW-0808">Transferase</keyword>
<dbReference type="Pfam" id="PF13692">
    <property type="entry name" value="Glyco_trans_1_4"/>
    <property type="match status" value="1"/>
</dbReference>
<keyword evidence="3" id="KW-1185">Reference proteome</keyword>
<dbReference type="PANTHER" id="PTHR46401">
    <property type="entry name" value="GLYCOSYLTRANSFERASE WBBK-RELATED"/>
    <property type="match status" value="1"/>
</dbReference>
<dbReference type="GO" id="GO:0016757">
    <property type="term" value="F:glycosyltransferase activity"/>
    <property type="evidence" value="ECO:0007669"/>
    <property type="project" value="TreeGrafter"/>
</dbReference>
<organism evidence="2 3">
    <name type="scientific">Natronorubrum thiooxidans</name>
    <dbReference type="NCBI Taxonomy" id="308853"/>
    <lineage>
        <taxon>Archaea</taxon>
        <taxon>Methanobacteriati</taxon>
        <taxon>Methanobacteriota</taxon>
        <taxon>Stenosarchaea group</taxon>
        <taxon>Halobacteria</taxon>
        <taxon>Halobacteriales</taxon>
        <taxon>Natrialbaceae</taxon>
        <taxon>Natronorubrum</taxon>
    </lineage>
</organism>
<sequence>MIGIPKLTWMNQVIRRLQWQRYLSDEISPDHDILITQNELAPVSIKVAEKKGVPSFFFVRSMALTGYEKYFPSFGHVKNISQTDIGGQIQYPFLHKNFHDYKHATKNATHTIANSKFTANKINELFDTDSTIIYPPIKPDQYRVKYDSTGYITMVNPRAEYKGADIFLDIASVFQSEEFLLVGPISSSTIKERAQQMGNVTHWGWCEDMRDAYSKTKLVIVPSRVEESFGRIPAEAMVSGIPCVVSDRGGLPEVVGRTGEVVDEVESIDHWEVAIRRALDYHDPDAQMERARTFFARNQCSKLIDLLNSV</sequence>
<dbReference type="SUPFAM" id="SSF53756">
    <property type="entry name" value="UDP-Glycosyltransferase/glycogen phosphorylase"/>
    <property type="match status" value="1"/>
</dbReference>